<keyword evidence="1" id="KW-0472">Membrane</keyword>
<dbReference type="Proteomes" id="UP000287651">
    <property type="component" value="Unassembled WGS sequence"/>
</dbReference>
<feature type="non-terminal residue" evidence="2">
    <location>
        <position position="68"/>
    </location>
</feature>
<dbReference type="AlphaFoldDB" id="A0A426XY37"/>
<dbReference type="EMBL" id="AMZH03016477">
    <property type="protein sequence ID" value="RRT44415.1"/>
    <property type="molecule type" value="Genomic_DNA"/>
</dbReference>
<sequence>MKALRALEVMKTCHNFDSILSVELLSTVWSITAFRTSMFYMLLCLGNIPMSASLEVSVSLLMPSRWDS</sequence>
<accession>A0A426XY37</accession>
<gene>
    <name evidence="2" type="ORF">B296_00055761</name>
</gene>
<proteinExistence type="predicted"/>
<comment type="caution">
    <text evidence="2">The sequence shown here is derived from an EMBL/GenBank/DDBJ whole genome shotgun (WGS) entry which is preliminary data.</text>
</comment>
<reference evidence="2 3" key="1">
    <citation type="journal article" date="2014" name="Agronomy (Basel)">
        <title>A Draft Genome Sequence for Ensete ventricosum, the Drought-Tolerant Tree Against Hunger.</title>
        <authorList>
            <person name="Harrison J."/>
            <person name="Moore K.A."/>
            <person name="Paszkiewicz K."/>
            <person name="Jones T."/>
            <person name="Grant M."/>
            <person name="Ambacheew D."/>
            <person name="Muzemil S."/>
            <person name="Studholme D.J."/>
        </authorList>
    </citation>
    <scope>NUCLEOTIDE SEQUENCE [LARGE SCALE GENOMIC DNA]</scope>
</reference>
<evidence type="ECO:0000313" key="2">
    <source>
        <dbReference type="EMBL" id="RRT44415.1"/>
    </source>
</evidence>
<protein>
    <submittedName>
        <fullName evidence="2">Uncharacterized protein</fullName>
    </submittedName>
</protein>
<organism evidence="2 3">
    <name type="scientific">Ensete ventricosum</name>
    <name type="common">Abyssinian banana</name>
    <name type="synonym">Musa ensete</name>
    <dbReference type="NCBI Taxonomy" id="4639"/>
    <lineage>
        <taxon>Eukaryota</taxon>
        <taxon>Viridiplantae</taxon>
        <taxon>Streptophyta</taxon>
        <taxon>Embryophyta</taxon>
        <taxon>Tracheophyta</taxon>
        <taxon>Spermatophyta</taxon>
        <taxon>Magnoliopsida</taxon>
        <taxon>Liliopsida</taxon>
        <taxon>Zingiberales</taxon>
        <taxon>Musaceae</taxon>
        <taxon>Ensete</taxon>
    </lineage>
</organism>
<evidence type="ECO:0000313" key="3">
    <source>
        <dbReference type="Proteomes" id="UP000287651"/>
    </source>
</evidence>
<feature type="transmembrane region" description="Helical" evidence="1">
    <location>
        <begin position="39"/>
        <end position="62"/>
    </location>
</feature>
<evidence type="ECO:0000256" key="1">
    <source>
        <dbReference type="SAM" id="Phobius"/>
    </source>
</evidence>
<keyword evidence="1" id="KW-0812">Transmembrane</keyword>
<keyword evidence="1" id="KW-1133">Transmembrane helix</keyword>
<name>A0A426XY37_ENSVE</name>